<sequence length="212" mass="22615">MGNSKKASGPYSSAPGGADPVATAFAAVLPPGSYKHGLLSNLVGMGEWVYLAGARMGGVEDTRGGVRRQQDTHIGRYTSTMLMQVRAASGLGTLWVLHHHTTGESRCIQHPTTNNQLVTFLGPGEWQRDEEKKRQESLGLVITSALGGGCNRGQEIRVEGRITAGQQRVATNQCLALLDPHCHSTCALRTDHRATLVSLGLAPGSMLIFCRA</sequence>
<protein>
    <submittedName>
        <fullName evidence="1">Uncharacterized protein</fullName>
    </submittedName>
</protein>
<dbReference type="Proteomes" id="UP001221757">
    <property type="component" value="Unassembled WGS sequence"/>
</dbReference>
<name>A0AAD7CT81_MYCRO</name>
<comment type="caution">
    <text evidence="1">The sequence shown here is derived from an EMBL/GenBank/DDBJ whole genome shotgun (WGS) entry which is preliminary data.</text>
</comment>
<dbReference type="AlphaFoldDB" id="A0AAD7CT81"/>
<organism evidence="1 2">
    <name type="scientific">Mycena rosella</name>
    <name type="common">Pink bonnet</name>
    <name type="synonym">Agaricus rosellus</name>
    <dbReference type="NCBI Taxonomy" id="1033263"/>
    <lineage>
        <taxon>Eukaryota</taxon>
        <taxon>Fungi</taxon>
        <taxon>Dikarya</taxon>
        <taxon>Basidiomycota</taxon>
        <taxon>Agaricomycotina</taxon>
        <taxon>Agaricomycetes</taxon>
        <taxon>Agaricomycetidae</taxon>
        <taxon>Agaricales</taxon>
        <taxon>Marasmiineae</taxon>
        <taxon>Mycenaceae</taxon>
        <taxon>Mycena</taxon>
    </lineage>
</organism>
<dbReference type="EMBL" id="JARKIE010000240">
    <property type="protein sequence ID" value="KAJ7662460.1"/>
    <property type="molecule type" value="Genomic_DNA"/>
</dbReference>
<proteinExistence type="predicted"/>
<evidence type="ECO:0000313" key="2">
    <source>
        <dbReference type="Proteomes" id="UP001221757"/>
    </source>
</evidence>
<gene>
    <name evidence="1" type="ORF">B0H17DRAFT_1144327</name>
</gene>
<accession>A0AAD7CT81</accession>
<reference evidence="1" key="1">
    <citation type="submission" date="2023-03" db="EMBL/GenBank/DDBJ databases">
        <title>Massive genome expansion in bonnet fungi (Mycena s.s.) driven by repeated elements and novel gene families across ecological guilds.</title>
        <authorList>
            <consortium name="Lawrence Berkeley National Laboratory"/>
            <person name="Harder C.B."/>
            <person name="Miyauchi S."/>
            <person name="Viragh M."/>
            <person name="Kuo A."/>
            <person name="Thoen E."/>
            <person name="Andreopoulos B."/>
            <person name="Lu D."/>
            <person name="Skrede I."/>
            <person name="Drula E."/>
            <person name="Henrissat B."/>
            <person name="Morin E."/>
            <person name="Kohler A."/>
            <person name="Barry K."/>
            <person name="LaButti K."/>
            <person name="Morin E."/>
            <person name="Salamov A."/>
            <person name="Lipzen A."/>
            <person name="Mereny Z."/>
            <person name="Hegedus B."/>
            <person name="Baldrian P."/>
            <person name="Stursova M."/>
            <person name="Weitz H."/>
            <person name="Taylor A."/>
            <person name="Grigoriev I.V."/>
            <person name="Nagy L.G."/>
            <person name="Martin F."/>
            <person name="Kauserud H."/>
        </authorList>
    </citation>
    <scope>NUCLEOTIDE SEQUENCE</scope>
    <source>
        <strain evidence="1">CBHHK067</strain>
    </source>
</reference>
<evidence type="ECO:0000313" key="1">
    <source>
        <dbReference type="EMBL" id="KAJ7662460.1"/>
    </source>
</evidence>
<keyword evidence="2" id="KW-1185">Reference proteome</keyword>